<name>A0ABW2RUI9_9NOCA</name>
<dbReference type="SUPFAM" id="SSF69118">
    <property type="entry name" value="AhpD-like"/>
    <property type="match status" value="1"/>
</dbReference>
<keyword evidence="2" id="KW-1185">Reference proteome</keyword>
<comment type="caution">
    <text evidence="1">The sequence shown here is derived from an EMBL/GenBank/DDBJ whole genome shotgun (WGS) entry which is preliminary data.</text>
</comment>
<dbReference type="Proteomes" id="UP001596484">
    <property type="component" value="Unassembled WGS sequence"/>
</dbReference>
<reference evidence="2" key="1">
    <citation type="journal article" date="2019" name="Int. J. Syst. Evol. Microbiol.">
        <title>The Global Catalogue of Microorganisms (GCM) 10K type strain sequencing project: providing services to taxonomists for standard genome sequencing and annotation.</title>
        <authorList>
            <consortium name="The Broad Institute Genomics Platform"/>
            <consortium name="The Broad Institute Genome Sequencing Center for Infectious Disease"/>
            <person name="Wu L."/>
            <person name="Ma J."/>
        </authorList>
    </citation>
    <scope>NUCLEOTIDE SEQUENCE [LARGE SCALE GENOMIC DNA]</scope>
    <source>
        <strain evidence="2">ICMP 19430</strain>
    </source>
</reference>
<evidence type="ECO:0000313" key="2">
    <source>
        <dbReference type="Proteomes" id="UP001596484"/>
    </source>
</evidence>
<proteinExistence type="predicted"/>
<dbReference type="InterPro" id="IPR029032">
    <property type="entry name" value="AhpD-like"/>
</dbReference>
<dbReference type="Gene3D" id="1.20.1290.10">
    <property type="entry name" value="AhpD-like"/>
    <property type="match status" value="1"/>
</dbReference>
<organism evidence="1 2">
    <name type="scientific">Rhodococcus daqingensis</name>
    <dbReference type="NCBI Taxonomy" id="2479363"/>
    <lineage>
        <taxon>Bacteria</taxon>
        <taxon>Bacillati</taxon>
        <taxon>Actinomycetota</taxon>
        <taxon>Actinomycetes</taxon>
        <taxon>Mycobacteriales</taxon>
        <taxon>Nocardiaceae</taxon>
        <taxon>Rhodococcus</taxon>
    </lineage>
</organism>
<protein>
    <submittedName>
        <fullName evidence="1">Carboxymuconolactone decarboxylase family protein</fullName>
    </submittedName>
</protein>
<dbReference type="RefSeq" id="WP_378402040.1">
    <property type="nucleotide sequence ID" value="NZ_JBHTCS010000009.1"/>
</dbReference>
<accession>A0ABW2RUI9</accession>
<sequence>MVMNAHADTSWSTDSATGALARYAPEAEAALNELIALSPARLGPLVGSVRERCAVTLSLAPVPAPDLGVATPASRSKGHRVALEFAEQFCVDVSSVGADMREALIGALGSRTGAFVTTLYVADWAPRLHRVLDELFGPDPSGWTGPARWNESDDDPWPAVDAFLRSVGRLRALDSVTTELVRLRQARQHNCRICKSLRSRSALSAGVGEGTFGEVDHYQDSTLSERHKAALTLTDAMIWQPGYISDDVIDDVRQHFSPVEAVELVLDLTRNASNKIAVATGSDEAHVSEGVEIYDVKEDGTLDFGLSAPTG</sequence>
<evidence type="ECO:0000313" key="1">
    <source>
        <dbReference type="EMBL" id="MFC7447164.1"/>
    </source>
</evidence>
<dbReference type="EMBL" id="JBHTCS010000009">
    <property type="protein sequence ID" value="MFC7447164.1"/>
    <property type="molecule type" value="Genomic_DNA"/>
</dbReference>
<gene>
    <name evidence="1" type="ORF">ACFQS9_04580</name>
</gene>